<feature type="binding site" evidence="6">
    <location>
        <position position="381"/>
    </location>
    <ligand>
        <name>alpha-maltose 1-phosphate</name>
        <dbReference type="ChEBI" id="CHEBI:63576"/>
    </ligand>
</feature>
<dbReference type="SMART" id="SM00642">
    <property type="entry name" value="Aamy"/>
    <property type="match status" value="1"/>
</dbReference>
<feature type="domain" description="Glycosyl hydrolase family 13 catalytic" evidence="9">
    <location>
        <begin position="201"/>
        <end position="546"/>
    </location>
</feature>
<dbReference type="Gene3D" id="1.20.58.80">
    <property type="entry name" value="Phosphotransferase system, lactose/cellobiose-type IIA subunit"/>
    <property type="match status" value="1"/>
</dbReference>
<accession>A0A133VL80</accession>
<dbReference type="InterPro" id="IPR026585">
    <property type="entry name" value="GlgE"/>
</dbReference>
<gene>
    <name evidence="6" type="primary">glgE</name>
    <name evidence="10" type="ORF">AKJ51_01895</name>
</gene>
<dbReference type="InterPro" id="IPR013780">
    <property type="entry name" value="Glyco_hydro_b"/>
</dbReference>
<evidence type="ECO:0000313" key="11">
    <source>
        <dbReference type="Proteomes" id="UP000070263"/>
    </source>
</evidence>
<dbReference type="GO" id="GO:0004553">
    <property type="term" value="F:hydrolase activity, hydrolyzing O-glycosyl compounds"/>
    <property type="evidence" value="ECO:0007669"/>
    <property type="project" value="InterPro"/>
</dbReference>
<dbReference type="HAMAP" id="MF_02124">
    <property type="entry name" value="GlgE"/>
    <property type="match status" value="1"/>
</dbReference>
<reference evidence="10 11" key="1">
    <citation type="journal article" date="2016" name="Sci. Rep.">
        <title>Metabolic traits of an uncultured archaeal lineage -MSBL1- from brine pools of the Red Sea.</title>
        <authorList>
            <person name="Mwirichia R."/>
            <person name="Alam I."/>
            <person name="Rashid M."/>
            <person name="Vinu M."/>
            <person name="Ba-Alawi W."/>
            <person name="Anthony Kamau A."/>
            <person name="Kamanda Ngugi D."/>
            <person name="Goker M."/>
            <person name="Klenk H.P."/>
            <person name="Bajic V."/>
            <person name="Stingl U."/>
        </authorList>
    </citation>
    <scope>NUCLEOTIDE SEQUENCE [LARGE SCALE GENOMIC DNA]</scope>
    <source>
        <strain evidence="10">SCGC-AAA382A20</strain>
    </source>
</reference>
<feature type="coiled-coil region" evidence="7">
    <location>
        <begin position="126"/>
        <end position="153"/>
    </location>
</feature>
<keyword evidence="3 6" id="KW-0808">Transferase</keyword>
<dbReference type="InterPro" id="IPR049171">
    <property type="entry name" value="GLGE_C"/>
</dbReference>
<proteinExistence type="inferred from homology"/>
<dbReference type="Gene3D" id="2.60.40.10">
    <property type="entry name" value="Immunoglobulins"/>
    <property type="match status" value="1"/>
</dbReference>
<evidence type="ECO:0000256" key="6">
    <source>
        <dbReference type="HAMAP-Rule" id="MF_02124"/>
    </source>
</evidence>
<dbReference type="CDD" id="cd11344">
    <property type="entry name" value="AmyAc_GlgE_like"/>
    <property type="match status" value="1"/>
</dbReference>
<dbReference type="InterPro" id="IPR006047">
    <property type="entry name" value="GH13_cat_dom"/>
</dbReference>
<evidence type="ECO:0000259" key="9">
    <source>
        <dbReference type="SMART" id="SM00642"/>
    </source>
</evidence>
<keyword evidence="11" id="KW-1185">Reference proteome</keyword>
<dbReference type="Gene3D" id="3.20.20.80">
    <property type="entry name" value="Glycosidases"/>
    <property type="match status" value="1"/>
</dbReference>
<comment type="caution">
    <text evidence="6">Lacks conserved residue(s) required for the propagation of feature annotation.</text>
</comment>
<feature type="binding site" evidence="6">
    <location>
        <position position="344"/>
    </location>
    <ligand>
        <name>alpha-maltose 1-phosphate</name>
        <dbReference type="ChEBI" id="CHEBI:63576"/>
    </ligand>
</feature>
<feature type="region of interest" description="Disordered" evidence="8">
    <location>
        <begin position="246"/>
        <end position="279"/>
    </location>
</feature>
<name>A0A133VL80_9EURY</name>
<evidence type="ECO:0000256" key="1">
    <source>
        <dbReference type="ARBA" id="ARBA00011738"/>
    </source>
</evidence>
<dbReference type="InterPro" id="IPR013783">
    <property type="entry name" value="Ig-like_fold"/>
</dbReference>
<dbReference type="InterPro" id="IPR021828">
    <property type="entry name" value="GlgE_dom_N/S"/>
</dbReference>
<feature type="active site" description="Nucleophile" evidence="6">
    <location>
        <position position="380"/>
    </location>
</feature>
<organism evidence="10 11">
    <name type="scientific">candidate division MSBL1 archaeon SCGC-AAA382A20</name>
    <dbReference type="NCBI Taxonomy" id="1698280"/>
    <lineage>
        <taxon>Archaea</taxon>
        <taxon>Methanobacteriati</taxon>
        <taxon>Methanobacteriota</taxon>
        <taxon>candidate division MSBL1</taxon>
    </lineage>
</organism>
<evidence type="ECO:0000256" key="4">
    <source>
        <dbReference type="ARBA" id="ARBA00023277"/>
    </source>
</evidence>
<feature type="binding site" evidence="6">
    <location>
        <position position="249"/>
    </location>
    <ligand>
        <name>alpha-maltose 1-phosphate</name>
        <dbReference type="ChEBI" id="CHEBI:63576"/>
    </ligand>
</feature>
<dbReference type="Proteomes" id="UP000070263">
    <property type="component" value="Unassembled WGS sequence"/>
</dbReference>
<dbReference type="Pfam" id="PF00128">
    <property type="entry name" value="Alpha-amylase"/>
    <property type="match status" value="1"/>
</dbReference>
<keyword evidence="2 6" id="KW-0328">Glycosyltransferase</keyword>
<comment type="subunit">
    <text evidence="1 6">Homodimer.</text>
</comment>
<dbReference type="InterPro" id="IPR017853">
    <property type="entry name" value="GH"/>
</dbReference>
<feature type="active site" description="Proton donor" evidence="6">
    <location>
        <position position="409"/>
    </location>
</feature>
<comment type="function">
    <text evidence="6">Maltosyltransferase that uses maltose 1-phosphate (M1P) as the sugar donor to elongate linear or branched alpha-(1-&gt;4)-glucans. Is involved in a branched alpha-glucan biosynthetic pathway from trehalose, together with TreS, Mak and GlgB.</text>
</comment>
<evidence type="ECO:0000256" key="5">
    <source>
        <dbReference type="ARBA" id="ARBA00048735"/>
    </source>
</evidence>
<dbReference type="GO" id="GO:0030979">
    <property type="term" value="P:alpha-glucan biosynthetic process"/>
    <property type="evidence" value="ECO:0007669"/>
    <property type="project" value="UniProtKB-UniRule"/>
</dbReference>
<evidence type="ECO:0000313" key="10">
    <source>
        <dbReference type="EMBL" id="KXB07171.1"/>
    </source>
</evidence>
<comment type="catalytic activity">
    <reaction evidence="5 6">
        <text>alpha-maltose 1-phosphate + [(1-&gt;4)-alpha-D-glucosyl](n) = [(1-&gt;4)-alpha-D-glucosyl](n+2) + phosphate</text>
        <dbReference type="Rhea" id="RHEA:42692"/>
        <dbReference type="Rhea" id="RHEA-COMP:9584"/>
        <dbReference type="Rhea" id="RHEA-COMP:10183"/>
        <dbReference type="ChEBI" id="CHEBI:15444"/>
        <dbReference type="ChEBI" id="CHEBI:43474"/>
        <dbReference type="ChEBI" id="CHEBI:63576"/>
        <dbReference type="EC" id="2.4.99.16"/>
    </reaction>
</comment>
<protein>
    <recommendedName>
        <fullName evidence="6">Alpha-1,4-glucan:maltose-1-phosphate maltosyltransferase</fullName>
        <shortName evidence="6">GMPMT</shortName>
        <ecNumber evidence="6">2.4.99.16</ecNumber>
    </recommendedName>
    <alternativeName>
        <fullName evidence="6">(1-&gt;4)-alpha-D-glucan:maltose-1-phosphate alpha-D-maltosyltransferase</fullName>
    </alternativeName>
</protein>
<dbReference type="Gene3D" id="2.60.40.1180">
    <property type="entry name" value="Golgi alpha-mannosidase II"/>
    <property type="match status" value="1"/>
</dbReference>
<feature type="site" description="Transition state stabilizer" evidence="6">
    <location>
        <position position="467"/>
    </location>
</feature>
<dbReference type="EC" id="2.4.99.16" evidence="6"/>
<dbReference type="PANTHER" id="PTHR47786">
    <property type="entry name" value="ALPHA-1,4-GLUCAN:MALTOSE-1-PHOSPHATE MALTOSYLTRANSFERASE"/>
    <property type="match status" value="1"/>
</dbReference>
<evidence type="ECO:0000256" key="2">
    <source>
        <dbReference type="ARBA" id="ARBA00022676"/>
    </source>
</evidence>
<sequence>MRKKNYSRVTIENVEPKIECGNYPVKRVVGEKVVVQADVFSDGRFEIDASLLYRKKRENNWNEVSMDFLGNDRWEGEFSVEELGTYYYTVQGRVDHYETWQKDLRKKKEAGQDLQTEFPIGANFLKKAAERASDKDKEKLKKYSKKLEEHENIEETVQLALSDEITRLMETYPDKRTNTTYSKELPVTVDRKKALFSSWYEIFPRSCGSQSDEYGTFKDCEELLPEIASMGFDVLYFPPIHPIGETNRRGKNNSSKVDPESPGSPWSIGSEAGGHKSVHPELGTVEDFERLVTSAEKHGLEIALDLTFNCSFDHPYIEEHPEWFKFRPDGSIQHAENPPKKYVDVVPFDFDTDNWRELWNELKDIVMFWIDKGVKIFRVDNPHTKPFDFWEWLIAEVKEENPEVIFLSEAFTRPKVMYKLAKIGFTQSYTYFTWRNTKWEIIRYLEELTTGEVSQYFRPNFWPNTPDILPEYLQHGGKPAFIIRLILAATLSSNYGIYGPPYELCVSEAPPNEEVYKNSEKYEIKNWDRNNPGNIKNIVKRVNEIRHRNPALQTTWNLEFTETDNKEIISYMKTSEDLSNVILVVVNLDPHNTQSGWVQVPVGELGISLDKPYLVHDLLSDEKYIWYGEWNYIELDPEKMPTHVFQLKRKLKHEKDFDYFM</sequence>
<dbReference type="Pfam" id="PF21702">
    <property type="entry name" value="GLGE_C"/>
    <property type="match status" value="1"/>
</dbReference>
<evidence type="ECO:0000256" key="7">
    <source>
        <dbReference type="SAM" id="Coils"/>
    </source>
</evidence>
<evidence type="ECO:0000256" key="3">
    <source>
        <dbReference type="ARBA" id="ARBA00022679"/>
    </source>
</evidence>
<dbReference type="SUPFAM" id="SSF51445">
    <property type="entry name" value="(Trans)glycosidases"/>
    <property type="match status" value="1"/>
</dbReference>
<dbReference type="PATRIC" id="fig|1698280.3.peg.219"/>
<dbReference type="AlphaFoldDB" id="A0A133VL80"/>
<dbReference type="EMBL" id="LHYE01000014">
    <property type="protein sequence ID" value="KXB07171.1"/>
    <property type="molecule type" value="Genomic_DNA"/>
</dbReference>
<dbReference type="PANTHER" id="PTHR47786:SF2">
    <property type="entry name" value="GLYCOSYL HYDROLASE FAMILY 13 CATALYTIC DOMAIN-CONTAINING PROTEIN"/>
    <property type="match status" value="1"/>
</dbReference>
<keyword evidence="7" id="KW-0175">Coiled coil</keyword>
<comment type="caution">
    <text evidence="10">The sequence shown here is derived from an EMBL/GenBank/DDBJ whole genome shotgun (WGS) entry which is preliminary data.</text>
</comment>
<dbReference type="GO" id="GO:0016758">
    <property type="term" value="F:hexosyltransferase activity"/>
    <property type="evidence" value="ECO:0007669"/>
    <property type="project" value="UniProtKB-UniRule"/>
</dbReference>
<dbReference type="Pfam" id="PF11896">
    <property type="entry name" value="GlgE_dom_N_S"/>
    <property type="match status" value="1"/>
</dbReference>
<keyword evidence="4 6" id="KW-0119">Carbohydrate metabolism</keyword>
<feature type="binding site" evidence="6">
    <location>
        <begin position="521"/>
        <end position="522"/>
    </location>
    <ligand>
        <name>alpha-maltose 1-phosphate</name>
        <dbReference type="ChEBI" id="CHEBI:63576"/>
    </ligand>
</feature>
<evidence type="ECO:0000256" key="8">
    <source>
        <dbReference type="SAM" id="MobiDB-lite"/>
    </source>
</evidence>
<comment type="similarity">
    <text evidence="6">Belongs to the glycosyl hydrolase 13 family. GlgE subfamily.</text>
</comment>